<dbReference type="PANTHER" id="PTHR45924:SF2">
    <property type="entry name" value="FI17866P1"/>
    <property type="match status" value="1"/>
</dbReference>
<gene>
    <name evidence="1" type="ORF">DILT_LOCUS17936</name>
</gene>
<dbReference type="AlphaFoldDB" id="A0A3P7NR29"/>
<dbReference type="PANTHER" id="PTHR45924">
    <property type="entry name" value="FI17866P1"/>
    <property type="match status" value="1"/>
</dbReference>
<dbReference type="Gene3D" id="2.30.29.30">
    <property type="entry name" value="Pleckstrin-homology domain (PH domain)/Phosphotyrosine-binding domain (PTB)"/>
    <property type="match status" value="1"/>
</dbReference>
<accession>A0A3P7NR29</accession>
<evidence type="ECO:0000313" key="1">
    <source>
        <dbReference type="EMBL" id="VDN39573.1"/>
    </source>
</evidence>
<dbReference type="InterPro" id="IPR011993">
    <property type="entry name" value="PH-like_dom_sf"/>
</dbReference>
<organism evidence="1 2">
    <name type="scientific">Dibothriocephalus latus</name>
    <name type="common">Fish tapeworm</name>
    <name type="synonym">Diphyllobothrium latum</name>
    <dbReference type="NCBI Taxonomy" id="60516"/>
    <lineage>
        <taxon>Eukaryota</taxon>
        <taxon>Metazoa</taxon>
        <taxon>Spiralia</taxon>
        <taxon>Lophotrochozoa</taxon>
        <taxon>Platyhelminthes</taxon>
        <taxon>Cestoda</taxon>
        <taxon>Eucestoda</taxon>
        <taxon>Diphyllobothriidea</taxon>
        <taxon>Diphyllobothriidae</taxon>
        <taxon>Dibothriocephalus</taxon>
    </lineage>
</organism>
<name>A0A3P7NR29_DIBLA</name>
<dbReference type="OrthoDB" id="1594986at2759"/>
<dbReference type="Proteomes" id="UP000281553">
    <property type="component" value="Unassembled WGS sequence"/>
</dbReference>
<dbReference type="GO" id="GO:0005085">
    <property type="term" value="F:guanyl-nucleotide exchange factor activity"/>
    <property type="evidence" value="ECO:0007669"/>
    <property type="project" value="TreeGrafter"/>
</dbReference>
<dbReference type="EMBL" id="UYRU01095925">
    <property type="protein sequence ID" value="VDN39573.1"/>
    <property type="molecule type" value="Genomic_DNA"/>
</dbReference>
<dbReference type="GO" id="GO:0031267">
    <property type="term" value="F:small GTPase binding"/>
    <property type="evidence" value="ECO:0007669"/>
    <property type="project" value="TreeGrafter"/>
</dbReference>
<keyword evidence="2" id="KW-1185">Reference proteome</keyword>
<evidence type="ECO:0000313" key="2">
    <source>
        <dbReference type="Proteomes" id="UP000281553"/>
    </source>
</evidence>
<protein>
    <recommendedName>
        <fullName evidence="3">PH domain-containing protein</fullName>
    </recommendedName>
</protein>
<sequence length="93" mass="10525">MLIECIDKNPLAFHILPFGNPKAQRTLQAASMDVKQLWCQEIKRVILENFDAAIPERAKHLVLHLEEFSGKAYEKLFEAAATAKATVSWDDIS</sequence>
<reference evidence="1 2" key="1">
    <citation type="submission" date="2018-11" db="EMBL/GenBank/DDBJ databases">
        <authorList>
            <consortium name="Pathogen Informatics"/>
        </authorList>
    </citation>
    <scope>NUCLEOTIDE SEQUENCE [LARGE SCALE GENOMIC DNA]</scope>
</reference>
<dbReference type="SUPFAM" id="SSF50729">
    <property type="entry name" value="PH domain-like"/>
    <property type="match status" value="1"/>
</dbReference>
<evidence type="ECO:0008006" key="3">
    <source>
        <dbReference type="Google" id="ProtNLM"/>
    </source>
</evidence>
<proteinExistence type="predicted"/>
<feature type="non-terminal residue" evidence="1">
    <location>
        <position position="93"/>
    </location>
</feature>